<protein>
    <submittedName>
        <fullName evidence="2">Uncharacterized protein</fullName>
    </submittedName>
</protein>
<dbReference type="RefSeq" id="WP_212529229.1">
    <property type="nucleotide sequence ID" value="NZ_JAGSOG010000067.1"/>
</dbReference>
<gene>
    <name evidence="2" type="ORF">KDL01_15665</name>
</gene>
<dbReference type="EMBL" id="JAGSOG010000067">
    <property type="protein sequence ID" value="MBR7834712.1"/>
    <property type="molecule type" value="Genomic_DNA"/>
</dbReference>
<name>A0A941EQK8_9ACTN</name>
<evidence type="ECO:0000313" key="2">
    <source>
        <dbReference type="EMBL" id="MBR7834712.1"/>
    </source>
</evidence>
<organism evidence="2 3">
    <name type="scientific">Actinospica durhamensis</name>
    <dbReference type="NCBI Taxonomy" id="1508375"/>
    <lineage>
        <taxon>Bacteria</taxon>
        <taxon>Bacillati</taxon>
        <taxon>Actinomycetota</taxon>
        <taxon>Actinomycetes</taxon>
        <taxon>Catenulisporales</taxon>
        <taxon>Actinospicaceae</taxon>
        <taxon>Actinospica</taxon>
    </lineage>
</organism>
<sequence length="75" mass="8451">MTRETANGRRPTSVGRRRAYRGRGISLLRRWRRGGLRSHRGPGGPTYRRLYAEAGRRGVEGRSKMNKSQLGRAAG</sequence>
<comment type="caution">
    <text evidence="2">The sequence shown here is derived from an EMBL/GenBank/DDBJ whole genome shotgun (WGS) entry which is preliminary data.</text>
</comment>
<keyword evidence="3" id="KW-1185">Reference proteome</keyword>
<evidence type="ECO:0000256" key="1">
    <source>
        <dbReference type="SAM" id="MobiDB-lite"/>
    </source>
</evidence>
<accession>A0A941EQK8</accession>
<reference evidence="2" key="1">
    <citation type="submission" date="2021-04" db="EMBL/GenBank/DDBJ databases">
        <title>Genome based classification of Actinospica acidithermotolerans sp. nov., an actinobacterium isolated from an Indonesian hot spring.</title>
        <authorList>
            <person name="Kusuma A.B."/>
            <person name="Putra K.E."/>
            <person name="Nafisah S."/>
            <person name="Loh J."/>
            <person name="Nouioui I."/>
            <person name="Goodfellow M."/>
        </authorList>
    </citation>
    <scope>NUCLEOTIDE SEQUENCE</scope>
    <source>
        <strain evidence="2">CSCA 57</strain>
    </source>
</reference>
<dbReference type="AlphaFoldDB" id="A0A941EQK8"/>
<feature type="region of interest" description="Disordered" evidence="1">
    <location>
        <begin position="53"/>
        <end position="75"/>
    </location>
</feature>
<proteinExistence type="predicted"/>
<dbReference type="Proteomes" id="UP000675781">
    <property type="component" value="Unassembled WGS sequence"/>
</dbReference>
<evidence type="ECO:0000313" key="3">
    <source>
        <dbReference type="Proteomes" id="UP000675781"/>
    </source>
</evidence>
<feature type="compositionally biased region" description="Basic and acidic residues" evidence="1">
    <location>
        <begin position="53"/>
        <end position="63"/>
    </location>
</feature>